<keyword evidence="3" id="KW-1185">Reference proteome</keyword>
<comment type="caution">
    <text evidence="2">The sequence shown here is derived from an EMBL/GenBank/DDBJ whole genome shotgun (WGS) entry which is preliminary data.</text>
</comment>
<evidence type="ECO:0000313" key="2">
    <source>
        <dbReference type="EMBL" id="GAA2590219.1"/>
    </source>
</evidence>
<feature type="region of interest" description="Disordered" evidence="1">
    <location>
        <begin position="87"/>
        <end position="116"/>
    </location>
</feature>
<gene>
    <name evidence="2" type="ORF">GCM10010411_23970</name>
</gene>
<reference evidence="2 3" key="1">
    <citation type="journal article" date="2019" name="Int. J. Syst. Evol. Microbiol.">
        <title>The Global Catalogue of Microorganisms (GCM) 10K type strain sequencing project: providing services to taxonomists for standard genome sequencing and annotation.</title>
        <authorList>
            <consortium name="The Broad Institute Genomics Platform"/>
            <consortium name="The Broad Institute Genome Sequencing Center for Infectious Disease"/>
            <person name="Wu L."/>
            <person name="Ma J."/>
        </authorList>
    </citation>
    <scope>NUCLEOTIDE SEQUENCE [LARGE SCALE GENOMIC DNA]</scope>
    <source>
        <strain evidence="2 3">JCM 6833</strain>
    </source>
</reference>
<sequence length="208" mass="22977">MGLSSGGPLRQDHWDTMGPAVRDRLLQRAGNVIEWWANEDDSDPDQRPYAVVFGDRGLYIAEPRLNTEHRPVYALSSYELDPASFRRMTVDHRPPPPHAAGPTAANDASPAGPDLGLSANARGVLGNLPPQAQELLQAPFLAGERVLRCDWYYEGHEHHLKMFMLYLAGPQSVTVANGTRIIPAGHTVATAHWNLECRRATVTRRTGK</sequence>
<name>A0ABN3PN07_9ACTN</name>
<dbReference type="EMBL" id="BAAATD010000002">
    <property type="protein sequence ID" value="GAA2590219.1"/>
    <property type="molecule type" value="Genomic_DNA"/>
</dbReference>
<dbReference type="Proteomes" id="UP001501509">
    <property type="component" value="Unassembled WGS sequence"/>
</dbReference>
<evidence type="ECO:0000313" key="3">
    <source>
        <dbReference type="Proteomes" id="UP001501509"/>
    </source>
</evidence>
<dbReference type="RefSeq" id="WP_344540411.1">
    <property type="nucleotide sequence ID" value="NZ_BAAATD010000002.1"/>
</dbReference>
<proteinExistence type="predicted"/>
<protein>
    <submittedName>
        <fullName evidence="2">Uncharacterized protein</fullName>
    </submittedName>
</protein>
<accession>A0ABN3PN07</accession>
<organism evidence="2 3">
    <name type="scientific">Actinomadura fulvescens</name>
    <dbReference type="NCBI Taxonomy" id="46160"/>
    <lineage>
        <taxon>Bacteria</taxon>
        <taxon>Bacillati</taxon>
        <taxon>Actinomycetota</taxon>
        <taxon>Actinomycetes</taxon>
        <taxon>Streptosporangiales</taxon>
        <taxon>Thermomonosporaceae</taxon>
        <taxon>Actinomadura</taxon>
    </lineage>
</organism>
<evidence type="ECO:0000256" key="1">
    <source>
        <dbReference type="SAM" id="MobiDB-lite"/>
    </source>
</evidence>